<geneLocation type="plasmid" evidence="12 13">
    <name>pPP3</name>
</geneLocation>
<sequence length="406" mass="45121">MTNLVEAAKIKGVVQHYAWGGFNFIPELIAAQNESNEPFAEYWMGAHKNAPATLVNVEPALALNELIAENPSFYLGEAVAKRFDNQLPFLFKVLDVKDMLSIQVHPTKEEAVKGFARENQEGIPANAPHRNYKDDNHKPEIMVAVTEFYLLHGFKPVEELKAVLNNTEEFKAFAPIFGEGDYKALYAHIMQLPQAEVDQILAPLVARISEDYQEGNLEKTSSDFWAAKTVEGQENIAEQLDRGIFSIYFFNVVKVNKGDAVFQDAGVPHAYLEGVNMELMANSDNVLRGGLTPKHIDVPELLKHTKFEATIPNILKGDDRSAAEKVYTSPAPDFEVSRVEVSTDQKFQAPKGHSFDILVMLEGQTVKVTTPQTSYTLSKGETGMVSANIDYTIEGEGLLFRATVPQ</sequence>
<name>A0ABM7VLE2_9BACT</name>
<keyword evidence="12" id="KW-0614">Plasmid</keyword>
<dbReference type="PROSITE" id="PS00965">
    <property type="entry name" value="PMI_I_1"/>
    <property type="match status" value="1"/>
</dbReference>
<keyword evidence="6" id="KW-0862">Zinc</keyword>
<comment type="catalytic activity">
    <reaction evidence="1">
        <text>D-mannose 6-phosphate = D-fructose 6-phosphate</text>
        <dbReference type="Rhea" id="RHEA:12356"/>
        <dbReference type="ChEBI" id="CHEBI:58735"/>
        <dbReference type="ChEBI" id="CHEBI:61527"/>
        <dbReference type="EC" id="5.3.1.8"/>
    </reaction>
</comment>
<dbReference type="InterPro" id="IPR046457">
    <property type="entry name" value="PMI_typeI_cat"/>
</dbReference>
<dbReference type="Pfam" id="PF21621">
    <property type="entry name" value="MPI_cupin_dom"/>
    <property type="match status" value="1"/>
</dbReference>
<protein>
    <recommendedName>
        <fullName evidence="4">mannose-6-phosphate isomerase</fullName>
        <ecNumber evidence="4">5.3.1.8</ecNumber>
    </recommendedName>
    <alternativeName>
        <fullName evidence="8">Phosphohexomutase</fullName>
    </alternativeName>
    <alternativeName>
        <fullName evidence="9">Phosphomannose isomerase</fullName>
    </alternativeName>
</protein>
<feature type="domain" description="Mannose-6-phosphate isomerase cupin" evidence="11">
    <location>
        <begin position="327"/>
        <end position="402"/>
    </location>
</feature>
<evidence type="ECO:0000256" key="9">
    <source>
        <dbReference type="ARBA" id="ARBA00030762"/>
    </source>
</evidence>
<dbReference type="InterPro" id="IPR001250">
    <property type="entry name" value="Man6P_Isoase-1"/>
</dbReference>
<evidence type="ECO:0000313" key="13">
    <source>
        <dbReference type="Proteomes" id="UP001354989"/>
    </source>
</evidence>
<dbReference type="Gene3D" id="1.10.441.10">
    <property type="entry name" value="Phosphomannose Isomerase, domain 2"/>
    <property type="match status" value="1"/>
</dbReference>
<dbReference type="EC" id="5.3.1.8" evidence="4"/>
<reference evidence="12 13" key="1">
    <citation type="submission" date="2021-12" db="EMBL/GenBank/DDBJ databases">
        <title>Genome sequencing of bacteria with rrn-lacking chromosome and rrn-plasmid.</title>
        <authorList>
            <person name="Anda M."/>
            <person name="Iwasaki W."/>
        </authorList>
    </citation>
    <scope>NUCLEOTIDE SEQUENCE [LARGE SCALE GENOMIC DNA]</scope>
    <source>
        <strain evidence="12 13">NBRC 101262</strain>
        <plasmid evidence="12 13">pPP3</plasmid>
    </source>
</reference>
<dbReference type="InterPro" id="IPR016305">
    <property type="entry name" value="Mannose-6-P_Isomerase"/>
</dbReference>
<evidence type="ECO:0000256" key="8">
    <source>
        <dbReference type="ARBA" id="ARBA00029741"/>
    </source>
</evidence>
<evidence type="ECO:0000256" key="2">
    <source>
        <dbReference type="ARBA" id="ARBA00001947"/>
    </source>
</evidence>
<dbReference type="InterPro" id="IPR014710">
    <property type="entry name" value="RmlC-like_jellyroll"/>
</dbReference>
<evidence type="ECO:0000256" key="6">
    <source>
        <dbReference type="ARBA" id="ARBA00022833"/>
    </source>
</evidence>
<dbReference type="InterPro" id="IPR018050">
    <property type="entry name" value="Pmannose_isomerase-type1_CS"/>
</dbReference>
<evidence type="ECO:0000256" key="1">
    <source>
        <dbReference type="ARBA" id="ARBA00000757"/>
    </source>
</evidence>
<evidence type="ECO:0000256" key="5">
    <source>
        <dbReference type="ARBA" id="ARBA00022723"/>
    </source>
</evidence>
<proteinExistence type="inferred from homology"/>
<dbReference type="GO" id="GO:0016853">
    <property type="term" value="F:isomerase activity"/>
    <property type="evidence" value="ECO:0007669"/>
    <property type="project" value="UniProtKB-KW"/>
</dbReference>
<feature type="domain" description="Phosphomannose isomerase type I catalytic" evidence="10">
    <location>
        <begin position="9"/>
        <end position="157"/>
    </location>
</feature>
<evidence type="ECO:0000259" key="10">
    <source>
        <dbReference type="Pfam" id="PF20511"/>
    </source>
</evidence>
<dbReference type="PANTHER" id="PTHR10309:SF0">
    <property type="entry name" value="MANNOSE-6-PHOSPHATE ISOMERASE"/>
    <property type="match status" value="1"/>
</dbReference>
<organism evidence="12 13">
    <name type="scientific">Persicobacter psychrovividus</name>
    <dbReference type="NCBI Taxonomy" id="387638"/>
    <lineage>
        <taxon>Bacteria</taxon>
        <taxon>Pseudomonadati</taxon>
        <taxon>Bacteroidota</taxon>
        <taxon>Cytophagia</taxon>
        <taxon>Cytophagales</taxon>
        <taxon>Persicobacteraceae</taxon>
        <taxon>Persicobacter</taxon>
    </lineage>
</organism>
<dbReference type="Gene3D" id="2.60.120.10">
    <property type="entry name" value="Jelly Rolls"/>
    <property type="match status" value="2"/>
</dbReference>
<evidence type="ECO:0000256" key="3">
    <source>
        <dbReference type="ARBA" id="ARBA00010772"/>
    </source>
</evidence>
<comment type="similarity">
    <text evidence="3">Belongs to the mannose-6-phosphate isomerase type 1 family.</text>
</comment>
<comment type="cofactor">
    <cofactor evidence="2">
        <name>Zn(2+)</name>
        <dbReference type="ChEBI" id="CHEBI:29105"/>
    </cofactor>
</comment>
<dbReference type="EMBL" id="AP025295">
    <property type="protein sequence ID" value="BDD01806.1"/>
    <property type="molecule type" value="Genomic_DNA"/>
</dbReference>
<gene>
    <name evidence="12" type="ORF">PEPS_40860</name>
</gene>
<dbReference type="SUPFAM" id="SSF51182">
    <property type="entry name" value="RmlC-like cupins"/>
    <property type="match status" value="1"/>
</dbReference>
<dbReference type="CDD" id="cd07011">
    <property type="entry name" value="cupin_PMI_type_I_N"/>
    <property type="match status" value="1"/>
</dbReference>
<dbReference type="InterPro" id="IPR049071">
    <property type="entry name" value="MPI_cupin_dom"/>
</dbReference>
<dbReference type="PIRSF" id="PIRSF001480">
    <property type="entry name" value="Mannose-6-phosphate_isomerase"/>
    <property type="match status" value="1"/>
</dbReference>
<keyword evidence="5" id="KW-0479">Metal-binding</keyword>
<evidence type="ECO:0000313" key="12">
    <source>
        <dbReference type="EMBL" id="BDD01806.1"/>
    </source>
</evidence>
<dbReference type="NCBIfam" id="TIGR00218">
    <property type="entry name" value="manA"/>
    <property type="match status" value="1"/>
</dbReference>
<dbReference type="PANTHER" id="PTHR10309">
    <property type="entry name" value="MANNOSE-6-PHOSPHATE ISOMERASE"/>
    <property type="match status" value="1"/>
</dbReference>
<keyword evidence="7 12" id="KW-0413">Isomerase</keyword>
<dbReference type="InterPro" id="IPR011051">
    <property type="entry name" value="RmlC_Cupin_sf"/>
</dbReference>
<evidence type="ECO:0000256" key="7">
    <source>
        <dbReference type="ARBA" id="ARBA00023235"/>
    </source>
</evidence>
<evidence type="ECO:0000259" key="11">
    <source>
        <dbReference type="Pfam" id="PF21621"/>
    </source>
</evidence>
<evidence type="ECO:0000256" key="4">
    <source>
        <dbReference type="ARBA" id="ARBA00011956"/>
    </source>
</evidence>
<dbReference type="RefSeq" id="WP_332920192.1">
    <property type="nucleotide sequence ID" value="NZ_AP025295.1"/>
</dbReference>
<dbReference type="PRINTS" id="PR00714">
    <property type="entry name" value="MAN6PISMRASE"/>
</dbReference>
<dbReference type="Proteomes" id="UP001354989">
    <property type="component" value="Plasmid pPP3"/>
</dbReference>
<dbReference type="Pfam" id="PF20511">
    <property type="entry name" value="PMI_typeI_cat"/>
    <property type="match status" value="1"/>
</dbReference>
<keyword evidence="13" id="KW-1185">Reference proteome</keyword>
<accession>A0ABM7VLE2</accession>